<dbReference type="InterPro" id="IPR056524">
    <property type="entry name" value="KIF6/9_C"/>
</dbReference>
<evidence type="ECO:0000313" key="6">
    <source>
        <dbReference type="Proteomes" id="UP001152797"/>
    </source>
</evidence>
<evidence type="ECO:0000313" key="4">
    <source>
        <dbReference type="EMBL" id="CAI4013988.1"/>
    </source>
</evidence>
<dbReference type="EMBL" id="CAMXCT030006124">
    <property type="protein sequence ID" value="CAL4801300.1"/>
    <property type="molecule type" value="Genomic_DNA"/>
</dbReference>
<evidence type="ECO:0000313" key="5">
    <source>
        <dbReference type="EMBL" id="CAL1167363.1"/>
    </source>
</evidence>
<feature type="domain" description="Kinesin-like protein KIF6/9 C-terminal" evidence="3">
    <location>
        <begin position="17"/>
        <end position="137"/>
    </location>
</feature>
<keyword evidence="6" id="KW-1185">Reference proteome</keyword>
<feature type="coiled-coil region" evidence="1">
    <location>
        <begin position="29"/>
        <end position="63"/>
    </location>
</feature>
<dbReference type="AlphaFoldDB" id="A0A9P1DPU8"/>
<evidence type="ECO:0000256" key="1">
    <source>
        <dbReference type="SAM" id="Coils"/>
    </source>
</evidence>
<sequence>MVLLDDLACGAHRGVFQRKSERRARMEEAKALGEEIQQTNEAKQKVQDALATLNEKLREAKDEAAVGHADAAKRAETLQELLSKEEPRLIQLFDEKRQRYELDFGRLRELKREISHLEHAEKKLETTVQSEFQHWRKAVAQRYPGPGAHNGEQRDKDQDPQDHSDPGKVAEVAAPMPIDVDPKDDPQVAKVEKALETLRLRLQEAEDAKDEPRRRVLAQLLLNEEPKLARLRARVAN</sequence>
<accession>A0A9P1DPU8</accession>
<gene>
    <name evidence="4" type="ORF">C1SCF055_LOCUS38919</name>
</gene>
<feature type="region of interest" description="Disordered" evidence="2">
    <location>
        <begin position="142"/>
        <end position="186"/>
    </location>
</feature>
<protein>
    <recommendedName>
        <fullName evidence="3">Kinesin-like protein KIF6/9 C-terminal domain-containing protein</fullName>
    </recommendedName>
</protein>
<proteinExistence type="predicted"/>
<dbReference type="Proteomes" id="UP001152797">
    <property type="component" value="Unassembled WGS sequence"/>
</dbReference>
<evidence type="ECO:0000256" key="2">
    <source>
        <dbReference type="SAM" id="MobiDB-lite"/>
    </source>
</evidence>
<dbReference type="EMBL" id="CAMXCT010006124">
    <property type="protein sequence ID" value="CAI4013988.1"/>
    <property type="molecule type" value="Genomic_DNA"/>
</dbReference>
<dbReference type="Pfam" id="PF23735">
    <property type="entry name" value="KIF9"/>
    <property type="match status" value="1"/>
</dbReference>
<name>A0A9P1DPU8_9DINO</name>
<keyword evidence="1" id="KW-0175">Coiled coil</keyword>
<dbReference type="EMBL" id="CAMXCT020006124">
    <property type="protein sequence ID" value="CAL1167363.1"/>
    <property type="molecule type" value="Genomic_DNA"/>
</dbReference>
<comment type="caution">
    <text evidence="4">The sequence shown here is derived from an EMBL/GenBank/DDBJ whole genome shotgun (WGS) entry which is preliminary data.</text>
</comment>
<feature type="coiled-coil region" evidence="1">
    <location>
        <begin position="188"/>
        <end position="215"/>
    </location>
</feature>
<evidence type="ECO:0000259" key="3">
    <source>
        <dbReference type="Pfam" id="PF23735"/>
    </source>
</evidence>
<reference evidence="4" key="1">
    <citation type="submission" date="2022-10" db="EMBL/GenBank/DDBJ databases">
        <authorList>
            <person name="Chen Y."/>
            <person name="Dougan E. K."/>
            <person name="Chan C."/>
            <person name="Rhodes N."/>
            <person name="Thang M."/>
        </authorList>
    </citation>
    <scope>NUCLEOTIDE SEQUENCE</scope>
</reference>
<reference evidence="5" key="2">
    <citation type="submission" date="2024-04" db="EMBL/GenBank/DDBJ databases">
        <authorList>
            <person name="Chen Y."/>
            <person name="Shah S."/>
            <person name="Dougan E. K."/>
            <person name="Thang M."/>
            <person name="Chan C."/>
        </authorList>
    </citation>
    <scope>NUCLEOTIDE SEQUENCE [LARGE SCALE GENOMIC DNA]</scope>
</reference>
<feature type="compositionally biased region" description="Basic and acidic residues" evidence="2">
    <location>
        <begin position="151"/>
        <end position="168"/>
    </location>
</feature>
<organism evidence="4">
    <name type="scientific">Cladocopium goreaui</name>
    <dbReference type="NCBI Taxonomy" id="2562237"/>
    <lineage>
        <taxon>Eukaryota</taxon>
        <taxon>Sar</taxon>
        <taxon>Alveolata</taxon>
        <taxon>Dinophyceae</taxon>
        <taxon>Suessiales</taxon>
        <taxon>Symbiodiniaceae</taxon>
        <taxon>Cladocopium</taxon>
    </lineage>
</organism>
<dbReference type="OrthoDB" id="10649420at2759"/>